<evidence type="ECO:0000313" key="2">
    <source>
        <dbReference type="Proteomes" id="UP000008635"/>
    </source>
</evidence>
<protein>
    <recommendedName>
        <fullName evidence="3">Copper chaperone PCu(A)C</fullName>
    </recommendedName>
</protein>
<dbReference type="Pfam" id="PF04314">
    <property type="entry name" value="PCuAC"/>
    <property type="match status" value="1"/>
</dbReference>
<dbReference type="InterPro" id="IPR058248">
    <property type="entry name" value="Lxx211020-like"/>
</dbReference>
<dbReference type="AlphaFoldDB" id="E8U5R5"/>
<dbReference type="STRING" id="709986.Deima_0748"/>
<evidence type="ECO:0008006" key="3">
    <source>
        <dbReference type="Google" id="ProtNLM"/>
    </source>
</evidence>
<accession>E8U5R5</accession>
<organism evidence="1 2">
    <name type="scientific">Deinococcus maricopensis (strain DSM 21211 / LMG 22137 / NRRL B-23946 / LB-34)</name>
    <dbReference type="NCBI Taxonomy" id="709986"/>
    <lineage>
        <taxon>Bacteria</taxon>
        <taxon>Thermotogati</taxon>
        <taxon>Deinococcota</taxon>
        <taxon>Deinococci</taxon>
        <taxon>Deinococcales</taxon>
        <taxon>Deinococcaceae</taxon>
        <taxon>Deinococcus</taxon>
    </lineage>
</organism>
<dbReference type="Proteomes" id="UP000008635">
    <property type="component" value="Chromosome"/>
</dbReference>
<dbReference type="KEGG" id="dmr:Deima_0748"/>
<dbReference type="EMBL" id="CP002454">
    <property type="protein sequence ID" value="ADV66404.1"/>
    <property type="molecule type" value="Genomic_DNA"/>
</dbReference>
<dbReference type="eggNOG" id="COG2847">
    <property type="taxonomic scope" value="Bacteria"/>
</dbReference>
<name>E8U5R5_DEIML</name>
<dbReference type="PANTHER" id="PTHR36302">
    <property type="entry name" value="BLR7088 PROTEIN"/>
    <property type="match status" value="1"/>
</dbReference>
<gene>
    <name evidence="1" type="ordered locus">Deima_0748</name>
</gene>
<proteinExistence type="predicted"/>
<reference evidence="1 2" key="1">
    <citation type="journal article" date="2011" name="Stand. Genomic Sci.">
        <title>Complete genome sequence of Deinococcus maricopensis type strain (LB-34).</title>
        <authorList>
            <person name="Pukall R."/>
            <person name="Zeytun A."/>
            <person name="Lucas S."/>
            <person name="Lapidus A."/>
            <person name="Hammon N."/>
            <person name="Deshpande S."/>
            <person name="Nolan M."/>
            <person name="Cheng J.F."/>
            <person name="Pitluck S."/>
            <person name="Liolios K."/>
            <person name="Pagani I."/>
            <person name="Mikhailova N."/>
            <person name="Ivanova N."/>
            <person name="Mavromatis K."/>
            <person name="Pati A."/>
            <person name="Tapia R."/>
            <person name="Han C."/>
            <person name="Goodwin L."/>
            <person name="Chen A."/>
            <person name="Palaniappan K."/>
            <person name="Land M."/>
            <person name="Hauser L."/>
            <person name="Chang Y.J."/>
            <person name="Jeffries C.D."/>
            <person name="Brambilla E.M."/>
            <person name="Rohde M."/>
            <person name="Goker M."/>
            <person name="Detter J.C."/>
            <person name="Woyke T."/>
            <person name="Bristow J."/>
            <person name="Eisen J.A."/>
            <person name="Markowitz V."/>
            <person name="Hugenholtz P."/>
            <person name="Kyrpides N.C."/>
            <person name="Klenk H.P."/>
        </authorList>
    </citation>
    <scope>NUCLEOTIDE SEQUENCE [LARGE SCALE GENOMIC DNA]</scope>
    <source>
        <strain evidence="2">DSM 21211 / LMG 22137 / NRRL B-23946 / LB-34</strain>
    </source>
</reference>
<keyword evidence="2" id="KW-1185">Reference proteome</keyword>
<dbReference type="InterPro" id="IPR007410">
    <property type="entry name" value="LpqE-like"/>
</dbReference>
<evidence type="ECO:0000313" key="1">
    <source>
        <dbReference type="EMBL" id="ADV66404.1"/>
    </source>
</evidence>
<dbReference type="SUPFAM" id="SSF110087">
    <property type="entry name" value="DR1885-like metal-binding protein"/>
    <property type="match status" value="1"/>
</dbReference>
<reference evidence="2" key="2">
    <citation type="submission" date="2011-01" db="EMBL/GenBank/DDBJ databases">
        <title>The complete genome of Deinococcus maricopensis DSM 21211.</title>
        <authorList>
            <consortium name="US DOE Joint Genome Institute (JGI-PGF)"/>
            <person name="Lucas S."/>
            <person name="Copeland A."/>
            <person name="Lapidus A."/>
            <person name="Goodwin L."/>
            <person name="Pitluck S."/>
            <person name="Kyrpides N."/>
            <person name="Mavromatis K."/>
            <person name="Pagani I."/>
            <person name="Ivanova N."/>
            <person name="Ovchinnikova G."/>
            <person name="Zeytun A."/>
            <person name="Detter J.C."/>
            <person name="Han C."/>
            <person name="Land M."/>
            <person name="Hauser L."/>
            <person name="Markowitz V."/>
            <person name="Cheng J.-F."/>
            <person name="Hugenholtz P."/>
            <person name="Woyke T."/>
            <person name="Wu D."/>
            <person name="Pukall R."/>
            <person name="Gehrich-Schroeter G."/>
            <person name="Brambilla E."/>
            <person name="Klenk H.-P."/>
            <person name="Eisen J.A."/>
        </authorList>
    </citation>
    <scope>NUCLEOTIDE SEQUENCE [LARGE SCALE GENOMIC DNA]</scope>
    <source>
        <strain evidence="2">DSM 21211 / LMG 22137 / NRRL B-23946 / LB-34</strain>
    </source>
</reference>
<dbReference type="InterPro" id="IPR036182">
    <property type="entry name" value="PCuAC_sf"/>
</dbReference>
<dbReference type="Gene3D" id="2.60.40.1890">
    <property type="entry name" value="PCu(A)C copper chaperone"/>
    <property type="match status" value="1"/>
</dbReference>
<dbReference type="PANTHER" id="PTHR36302:SF1">
    <property type="entry name" value="COPPER CHAPERONE PCU(A)C"/>
    <property type="match status" value="1"/>
</dbReference>
<dbReference type="HOGENOM" id="CLU_100939_1_2_0"/>
<sequence precursor="true">MLAGAAAPAAPVLVSGAFVQATAPGVPDASVYLTLRNKGARALVLTGGSTAAARSVVPMQQMNMSGMTMMHDMTSVTVPAGATVVFRPGGDHLMLKGVRAPLKAGASVNVTLHFKGYAPLKVTLPVKRL</sequence>